<dbReference type="CDD" id="cd00502">
    <property type="entry name" value="DHQase_I"/>
    <property type="match status" value="1"/>
</dbReference>
<dbReference type="InterPro" id="IPR041121">
    <property type="entry name" value="SDH_C"/>
</dbReference>
<dbReference type="Pfam" id="PF01487">
    <property type="entry name" value="DHquinase_I"/>
    <property type="match status" value="1"/>
</dbReference>
<dbReference type="CDD" id="cd01065">
    <property type="entry name" value="NAD_bind_Shikimate_DH"/>
    <property type="match status" value="1"/>
</dbReference>
<feature type="domain" description="Shikimate dehydrogenase substrate binding N-terminal" evidence="1">
    <location>
        <begin position="138"/>
        <end position="218"/>
    </location>
</feature>
<dbReference type="KEGG" id="ptrr:6339819"/>
<dbReference type="OMA" id="FGNPIKH"/>
<organism evidence="3 4">
    <name type="scientific">Pyrenophora tritici-repentis (strain Pt-1C-BFP)</name>
    <name type="common">Wheat tan spot fungus</name>
    <name type="synonym">Drechslera tritici-repentis</name>
    <dbReference type="NCBI Taxonomy" id="426418"/>
    <lineage>
        <taxon>Eukaryota</taxon>
        <taxon>Fungi</taxon>
        <taxon>Dikarya</taxon>
        <taxon>Ascomycota</taxon>
        <taxon>Pezizomycotina</taxon>
        <taxon>Dothideomycetes</taxon>
        <taxon>Pleosporomycetidae</taxon>
        <taxon>Pleosporales</taxon>
        <taxon>Pleosporineae</taxon>
        <taxon>Pleosporaceae</taxon>
        <taxon>Pyrenophora</taxon>
    </lineage>
</organism>
<dbReference type="Gene3D" id="3.40.50.720">
    <property type="entry name" value="NAD(P)-binding Rossmann-like Domain"/>
    <property type="match status" value="1"/>
</dbReference>
<dbReference type="GO" id="GO:0009423">
    <property type="term" value="P:chorismate biosynthetic process"/>
    <property type="evidence" value="ECO:0007669"/>
    <property type="project" value="TreeGrafter"/>
</dbReference>
<dbReference type="Gene3D" id="3.40.50.10860">
    <property type="entry name" value="Leucine Dehydrogenase, chain A, domain 1"/>
    <property type="match status" value="1"/>
</dbReference>
<gene>
    <name evidence="3" type="ORF">PTRG_01345</name>
</gene>
<dbReference type="EMBL" id="DS231615">
    <property type="protein sequence ID" value="EDU40783.1"/>
    <property type="molecule type" value="Genomic_DNA"/>
</dbReference>
<dbReference type="InterPro" id="IPR036291">
    <property type="entry name" value="NAD(P)-bd_dom_sf"/>
</dbReference>
<feature type="domain" description="SDH C-terminal" evidence="2">
    <location>
        <begin position="391"/>
        <end position="420"/>
    </location>
</feature>
<dbReference type="SUPFAM" id="SSF51735">
    <property type="entry name" value="NAD(P)-binding Rossmann-fold domains"/>
    <property type="match status" value="1"/>
</dbReference>
<dbReference type="GeneID" id="6339819"/>
<proteinExistence type="predicted"/>
<dbReference type="Gene3D" id="3.20.20.70">
    <property type="entry name" value="Aldolase class I"/>
    <property type="match status" value="1"/>
</dbReference>
<evidence type="ECO:0000259" key="1">
    <source>
        <dbReference type="Pfam" id="PF08501"/>
    </source>
</evidence>
<dbReference type="SUPFAM" id="SSF53223">
    <property type="entry name" value="Aminoacid dehydrogenase-like, N-terminal domain"/>
    <property type="match status" value="1"/>
</dbReference>
<evidence type="ECO:0000259" key="2">
    <source>
        <dbReference type="Pfam" id="PF18317"/>
    </source>
</evidence>
<dbReference type="InterPro" id="IPR013708">
    <property type="entry name" value="Shikimate_DH-bd_N"/>
</dbReference>
<dbReference type="InterPro" id="IPR022893">
    <property type="entry name" value="Shikimate_DH_fam"/>
</dbReference>
<dbReference type="GO" id="GO:0003855">
    <property type="term" value="F:3-dehydroquinate dehydratase activity"/>
    <property type="evidence" value="ECO:0007669"/>
    <property type="project" value="InterPro"/>
</dbReference>
<dbReference type="GO" id="GO:0019632">
    <property type="term" value="P:shikimate metabolic process"/>
    <property type="evidence" value="ECO:0007669"/>
    <property type="project" value="TreeGrafter"/>
</dbReference>
<dbReference type="InParanoid" id="B2VVY3"/>
<dbReference type="Pfam" id="PF18317">
    <property type="entry name" value="SDH_C"/>
    <property type="match status" value="1"/>
</dbReference>
<dbReference type="SUPFAM" id="SSF51569">
    <property type="entry name" value="Aldolase"/>
    <property type="match status" value="1"/>
</dbReference>
<dbReference type="GO" id="GO:0005737">
    <property type="term" value="C:cytoplasm"/>
    <property type="evidence" value="ECO:0007669"/>
    <property type="project" value="InterPro"/>
</dbReference>
<evidence type="ECO:0000313" key="3">
    <source>
        <dbReference type="EMBL" id="EDU40783.1"/>
    </source>
</evidence>
<protein>
    <submittedName>
        <fullName evidence="3">Pentafunctional AROM polypeptide</fullName>
    </submittedName>
</protein>
<dbReference type="Proteomes" id="UP000001471">
    <property type="component" value="Unassembled WGS sequence"/>
</dbReference>
<name>B2VVY3_PYRTR</name>
<dbReference type="eggNOG" id="KOG0692">
    <property type="taxonomic scope" value="Eukaryota"/>
</dbReference>
<dbReference type="InterPro" id="IPR001381">
    <property type="entry name" value="DHquinase_I"/>
</dbReference>
<dbReference type="GO" id="GO:0004764">
    <property type="term" value="F:shikimate 3-dehydrogenase (NADP+) activity"/>
    <property type="evidence" value="ECO:0007669"/>
    <property type="project" value="InterPro"/>
</dbReference>
<dbReference type="HOGENOM" id="CLU_008871_1_0_1"/>
<accession>B2VVY3</accession>
<dbReference type="AlphaFoldDB" id="B2VVY3"/>
<dbReference type="PANTHER" id="PTHR21089:SF1">
    <property type="entry name" value="BIFUNCTIONAL 3-DEHYDROQUINATE DEHYDRATASE_SHIKIMATE DEHYDROGENASE, CHLOROPLASTIC"/>
    <property type="match status" value="1"/>
</dbReference>
<dbReference type="Pfam" id="PF08501">
    <property type="entry name" value="Shikimate_dh_N"/>
    <property type="match status" value="1"/>
</dbReference>
<evidence type="ECO:0000313" key="4">
    <source>
        <dbReference type="Proteomes" id="UP000001471"/>
    </source>
</evidence>
<dbReference type="InterPro" id="IPR046346">
    <property type="entry name" value="Aminoacid_DH-like_N_sf"/>
</dbReference>
<reference evidence="4" key="1">
    <citation type="journal article" date="2013" name="G3 (Bethesda)">
        <title>Comparative genomics of a plant-pathogenic fungus, Pyrenophora tritici-repentis, reveals transduplication and the impact of repeat elements on pathogenicity and population divergence.</title>
        <authorList>
            <person name="Manning V.A."/>
            <person name="Pandelova I."/>
            <person name="Dhillon B."/>
            <person name="Wilhelm L.J."/>
            <person name="Goodwin S.B."/>
            <person name="Berlin A.M."/>
            <person name="Figueroa M."/>
            <person name="Freitag M."/>
            <person name="Hane J.K."/>
            <person name="Henrissat B."/>
            <person name="Holman W.H."/>
            <person name="Kodira C.D."/>
            <person name="Martin J."/>
            <person name="Oliver R.P."/>
            <person name="Robbertse B."/>
            <person name="Schackwitz W."/>
            <person name="Schwartz D.C."/>
            <person name="Spatafora J.W."/>
            <person name="Turgeon B.G."/>
            <person name="Yandava C."/>
            <person name="Young S."/>
            <person name="Zhou S."/>
            <person name="Zeng Q."/>
            <person name="Grigoriev I.V."/>
            <person name="Ma L.-J."/>
            <person name="Ciuffetti L.M."/>
        </authorList>
    </citation>
    <scope>NUCLEOTIDE SEQUENCE [LARGE SCALE GENOMIC DNA]</scope>
    <source>
        <strain evidence="4">Pt-1C-BFP</strain>
    </source>
</reference>
<dbReference type="PANTHER" id="PTHR21089">
    <property type="entry name" value="SHIKIMATE DEHYDROGENASE"/>
    <property type="match status" value="1"/>
</dbReference>
<dbReference type="InterPro" id="IPR010110">
    <property type="entry name" value="Shikimate_DH_AroM-type"/>
</dbReference>
<sequence>MPEDILREVSETRGFSEIIASHHDPKGELNWRNGSWMQYYNRALQYGTVIKLVGVASSLEDNFALAEFKSWANTAHPVPLIAINMGEHGKLSRILNGFMTPVSHPLLPSATAPGQLSAADIRRGLSLMGEVPTQKFFIFGSPISQSPSPRLHNRLFRETGLPHVYGRHETTDASSIKEIIRSPEFGGASVTIPLKQDVVPLLDGLGPEVEVIGALNTIVPETSIDETTGKEVMRLIGRNTDYLGMVLILRKAGAQGSGSALVIGGGGTSRAAIYALKEMGYGPIYLLGRNPSKMETLKNAFPAEYNLQVLTSPADVEALPASPQVAIGTIPADQPIDIAIRETLCTLFEKGKASVRDLEGTERILLEMAYKPPVTALIQLAMDNGWKTVNGLEVLVGQGVHQFEYWTGVRPLYEVARDAVINQTD</sequence>
<dbReference type="STRING" id="426418.B2VVY3"/>
<dbReference type="InterPro" id="IPR013785">
    <property type="entry name" value="Aldolase_TIM"/>
</dbReference>
<dbReference type="NCBIfam" id="TIGR01809">
    <property type="entry name" value="Shik-DH-AROM"/>
    <property type="match status" value="1"/>
</dbReference>